<evidence type="ECO:0000256" key="1">
    <source>
        <dbReference type="ARBA" id="ARBA00010592"/>
    </source>
</evidence>
<dbReference type="InterPro" id="IPR000915">
    <property type="entry name" value="60S_ribosomal_eL6"/>
</dbReference>
<dbReference type="GO" id="GO:0003735">
    <property type="term" value="F:structural constituent of ribosome"/>
    <property type="evidence" value="ECO:0007669"/>
    <property type="project" value="InterPro"/>
</dbReference>
<dbReference type="GO" id="GO:0000027">
    <property type="term" value="P:ribosomal large subunit assembly"/>
    <property type="evidence" value="ECO:0007669"/>
    <property type="project" value="TreeGrafter"/>
</dbReference>
<dbReference type="PANTHER" id="PTHR10715">
    <property type="entry name" value="60S RIBOSOMAL PROTEIN L6"/>
    <property type="match status" value="1"/>
</dbReference>
<dbReference type="FunCoup" id="A0A401GC07">
    <property type="interactions" value="518"/>
</dbReference>
<evidence type="ECO:0000313" key="5">
    <source>
        <dbReference type="EMBL" id="GBE79687.1"/>
    </source>
</evidence>
<dbReference type="Gene3D" id="2.30.30.30">
    <property type="match status" value="1"/>
</dbReference>
<dbReference type="AlphaFoldDB" id="A0A401GC07"/>
<evidence type="ECO:0000313" key="6">
    <source>
        <dbReference type="Proteomes" id="UP000287166"/>
    </source>
</evidence>
<dbReference type="PANTHER" id="PTHR10715:SF0">
    <property type="entry name" value="LARGE RIBOSOMAL SUBUNIT PROTEIN EL6"/>
    <property type="match status" value="1"/>
</dbReference>
<dbReference type="Pfam" id="PF01159">
    <property type="entry name" value="Ribosomal_L6e"/>
    <property type="match status" value="1"/>
</dbReference>
<dbReference type="InterPro" id="IPR041997">
    <property type="entry name" value="Ribosomal_eL6_KOW"/>
</dbReference>
<dbReference type="STRING" id="139825.A0A401GC07"/>
<reference evidence="5 6" key="1">
    <citation type="journal article" date="2018" name="Sci. Rep.">
        <title>Genome sequence of the cauliflower mushroom Sparassis crispa (Hanabiratake) and its association with beneficial usage.</title>
        <authorList>
            <person name="Kiyama R."/>
            <person name="Furutani Y."/>
            <person name="Kawaguchi K."/>
            <person name="Nakanishi T."/>
        </authorList>
    </citation>
    <scope>NUCLEOTIDE SEQUENCE [LARGE SCALE GENOMIC DNA]</scope>
</reference>
<comment type="similarity">
    <text evidence="1">Belongs to the eukaryotic ribosomal protein eL6 family.</text>
</comment>
<dbReference type="GO" id="GO:0002181">
    <property type="term" value="P:cytoplasmic translation"/>
    <property type="evidence" value="ECO:0007669"/>
    <property type="project" value="TreeGrafter"/>
</dbReference>
<dbReference type="EMBL" id="BFAD01000002">
    <property type="protein sequence ID" value="GBE79687.1"/>
    <property type="molecule type" value="Genomic_DNA"/>
</dbReference>
<dbReference type="SUPFAM" id="SSF50104">
    <property type="entry name" value="Translation proteins SH3-like domain"/>
    <property type="match status" value="1"/>
</dbReference>
<proteinExistence type="inferred from homology"/>
<accession>A0A401GC07</accession>
<dbReference type="CDD" id="cd13156">
    <property type="entry name" value="KOW_RPL6"/>
    <property type="match status" value="1"/>
</dbReference>
<dbReference type="InParanoid" id="A0A401GC07"/>
<evidence type="ECO:0000256" key="4">
    <source>
        <dbReference type="SAM" id="MobiDB-lite"/>
    </source>
</evidence>
<evidence type="ECO:0000256" key="3">
    <source>
        <dbReference type="ARBA" id="ARBA00023274"/>
    </source>
</evidence>
<dbReference type="GO" id="GO:0022625">
    <property type="term" value="C:cytosolic large ribosomal subunit"/>
    <property type="evidence" value="ECO:0007669"/>
    <property type="project" value="TreeGrafter"/>
</dbReference>
<protein>
    <submittedName>
        <fullName evidence="5">60S ribosomal protein</fullName>
    </submittedName>
</protein>
<dbReference type="OrthoDB" id="2436667at2759"/>
<dbReference type="InterPro" id="IPR008991">
    <property type="entry name" value="Translation_prot_SH3-like_sf"/>
</dbReference>
<gene>
    <name evidence="5" type="ORF">SCP_0208870</name>
</gene>
<evidence type="ECO:0000256" key="2">
    <source>
        <dbReference type="ARBA" id="ARBA00022980"/>
    </source>
</evidence>
<dbReference type="GO" id="GO:0003723">
    <property type="term" value="F:RNA binding"/>
    <property type="evidence" value="ECO:0007669"/>
    <property type="project" value="TreeGrafter"/>
</dbReference>
<dbReference type="FunFam" id="2.30.30.30:FF:000014">
    <property type="entry name" value="60S ribosomal protein L6"/>
    <property type="match status" value="1"/>
</dbReference>
<organism evidence="5 6">
    <name type="scientific">Sparassis crispa</name>
    <dbReference type="NCBI Taxonomy" id="139825"/>
    <lineage>
        <taxon>Eukaryota</taxon>
        <taxon>Fungi</taxon>
        <taxon>Dikarya</taxon>
        <taxon>Basidiomycota</taxon>
        <taxon>Agaricomycotina</taxon>
        <taxon>Agaricomycetes</taxon>
        <taxon>Polyporales</taxon>
        <taxon>Sparassidaceae</taxon>
        <taxon>Sparassis</taxon>
    </lineage>
</organism>
<sequence>MDGWIVRASDASSIGEMARSKESVTGVATKEVEIGGEKNGGKRLIPTSKAPRFYPAEDIRQPRKTRRLPKPARLRSSITPGTVLILLAGRFRGKRVVFLKQLESGLLLVTGPFKVNGVPLRRVNQAYVISTSTKVDLGDFKVDEKFNDAYFTKPASKGSRSAEAEFFSEGKPKEKEAFPESKSADQKAVDSAVIAAVKKTENLGKYLKSSWGLSKGQFPHKMVF</sequence>
<dbReference type="InterPro" id="IPR014722">
    <property type="entry name" value="Rib_uL2_dom2"/>
</dbReference>
<dbReference type="Proteomes" id="UP000287166">
    <property type="component" value="Unassembled WGS sequence"/>
</dbReference>
<keyword evidence="2 5" id="KW-0689">Ribosomal protein</keyword>
<name>A0A401GC07_9APHY</name>
<dbReference type="RefSeq" id="XP_027610600.1">
    <property type="nucleotide sequence ID" value="XM_027754799.1"/>
</dbReference>
<keyword evidence="3" id="KW-0687">Ribonucleoprotein</keyword>
<feature type="region of interest" description="Disordered" evidence="4">
    <location>
        <begin position="162"/>
        <end position="188"/>
    </location>
</feature>
<comment type="caution">
    <text evidence="5">The sequence shown here is derived from an EMBL/GenBank/DDBJ whole genome shotgun (WGS) entry which is preliminary data.</text>
</comment>
<dbReference type="GeneID" id="38776604"/>
<keyword evidence="6" id="KW-1185">Reference proteome</keyword>